<sequence>MKNLNANYAAPRVEEPKIEMRKIRLLLGGFGLLLPILLYIGNDFKLMPSISHFYYTSSAVFLISMVTSLGIVLIAYKGYEKTEKEWFSDNVITSIAGISAIALILFPAYSNKVIDLVSFYGYPNDNYLFGSMKDATVNNIHFFTSAMFIMMLGVMSYFKFTKAGKYVLIYKCCGIVIGISVVLIALFESVDSLKPLLPNYVFWFETIAVYSFAIAFMVKAKPKQTLLGLFSRS</sequence>
<keyword evidence="3" id="KW-1185">Reference proteome</keyword>
<proteinExistence type="predicted"/>
<feature type="transmembrane region" description="Helical" evidence="1">
    <location>
        <begin position="200"/>
        <end position="218"/>
    </location>
</feature>
<evidence type="ECO:0008006" key="4">
    <source>
        <dbReference type="Google" id="ProtNLM"/>
    </source>
</evidence>
<dbReference type="AlphaFoldDB" id="A0AAX1N5V7"/>
<name>A0AAX1N5V7_9BACT</name>
<evidence type="ECO:0000256" key="1">
    <source>
        <dbReference type="SAM" id="Phobius"/>
    </source>
</evidence>
<dbReference type="KEGG" id="fya:KMW28_05125"/>
<feature type="transmembrane region" description="Helical" evidence="1">
    <location>
        <begin position="53"/>
        <end position="79"/>
    </location>
</feature>
<gene>
    <name evidence="2" type="ORF">KMW28_05125</name>
</gene>
<reference evidence="2 3" key="1">
    <citation type="submission" date="2021-05" db="EMBL/GenBank/DDBJ databases">
        <title>Comparative genomic studies on the polysaccharide-degrading batcterial strains of the Flammeovirga genus.</title>
        <authorList>
            <person name="Zewei F."/>
            <person name="Zheng Z."/>
            <person name="Yu L."/>
            <person name="Ruyue G."/>
            <person name="Yanhong M."/>
            <person name="Yuanyuan C."/>
            <person name="Jingyan G."/>
            <person name="Wenjun H."/>
        </authorList>
    </citation>
    <scope>NUCLEOTIDE SEQUENCE [LARGE SCALE GENOMIC DNA]</scope>
    <source>
        <strain evidence="2 3">NBRC:100898</strain>
    </source>
</reference>
<organism evidence="2 3">
    <name type="scientific">Flammeovirga yaeyamensis</name>
    <dbReference type="NCBI Taxonomy" id="367791"/>
    <lineage>
        <taxon>Bacteria</taxon>
        <taxon>Pseudomonadati</taxon>
        <taxon>Bacteroidota</taxon>
        <taxon>Cytophagia</taxon>
        <taxon>Cytophagales</taxon>
        <taxon>Flammeovirgaceae</taxon>
        <taxon>Flammeovirga</taxon>
    </lineage>
</organism>
<keyword evidence="1" id="KW-0812">Transmembrane</keyword>
<evidence type="ECO:0000313" key="3">
    <source>
        <dbReference type="Proteomes" id="UP000678679"/>
    </source>
</evidence>
<keyword evidence="1" id="KW-1133">Transmembrane helix</keyword>
<feature type="transmembrane region" description="Helical" evidence="1">
    <location>
        <begin position="91"/>
        <end position="109"/>
    </location>
</feature>
<keyword evidence="1" id="KW-0472">Membrane</keyword>
<dbReference type="EMBL" id="CP076132">
    <property type="protein sequence ID" value="QWG02964.1"/>
    <property type="molecule type" value="Genomic_DNA"/>
</dbReference>
<feature type="transmembrane region" description="Helical" evidence="1">
    <location>
        <begin position="140"/>
        <end position="160"/>
    </location>
</feature>
<accession>A0AAX1N5V7</accession>
<feature type="transmembrane region" description="Helical" evidence="1">
    <location>
        <begin position="167"/>
        <end position="188"/>
    </location>
</feature>
<dbReference type="Proteomes" id="UP000678679">
    <property type="component" value="Chromosome 1"/>
</dbReference>
<feature type="transmembrane region" description="Helical" evidence="1">
    <location>
        <begin position="23"/>
        <end position="41"/>
    </location>
</feature>
<dbReference type="RefSeq" id="WP_169664429.1">
    <property type="nucleotide sequence ID" value="NZ_CP076132.1"/>
</dbReference>
<evidence type="ECO:0000313" key="2">
    <source>
        <dbReference type="EMBL" id="QWG02964.1"/>
    </source>
</evidence>
<protein>
    <recommendedName>
        <fullName evidence="4">DUF998 domain-containing protein</fullName>
    </recommendedName>
</protein>